<dbReference type="GeneID" id="117565126"/>
<dbReference type="SMART" id="SM00301">
    <property type="entry name" value="DM"/>
    <property type="match status" value="1"/>
</dbReference>
<dbReference type="GO" id="GO:0046872">
    <property type="term" value="F:metal ion binding"/>
    <property type="evidence" value="ECO:0007669"/>
    <property type="project" value="UniProtKB-KW"/>
</dbReference>
<dbReference type="InterPro" id="IPR026607">
    <property type="entry name" value="DMRT"/>
</dbReference>
<keyword evidence="8" id="KW-1185">Reference proteome</keyword>
<dbReference type="FunFam" id="4.10.1040.10:FF:000001">
    <property type="entry name" value="doublesex- and mab-3-related transcription factor 1"/>
    <property type="match status" value="1"/>
</dbReference>
<dbReference type="PANTHER" id="PTHR12322">
    <property type="entry name" value="DOUBLESEX AND MAB-3 RELATED TRANSCRIPTION FACTOR DMRT"/>
    <property type="match status" value="1"/>
</dbReference>
<dbReference type="OrthoDB" id="6162476at2759"/>
<evidence type="ECO:0000256" key="6">
    <source>
        <dbReference type="SAM" id="MobiDB-lite"/>
    </source>
</evidence>
<dbReference type="PROSITE" id="PS40000">
    <property type="entry name" value="DM_1"/>
    <property type="match status" value="1"/>
</dbReference>
<keyword evidence="1 5" id="KW-0479">Metal-binding</keyword>
<reference evidence="9" key="1">
    <citation type="submission" date="2025-08" db="UniProtKB">
        <authorList>
            <consortium name="RefSeq"/>
        </authorList>
    </citation>
    <scope>IDENTIFICATION</scope>
    <source>
        <strain evidence="9">15112-1751.03</strain>
        <tissue evidence="9">Whole Adult</tissue>
    </source>
</reference>
<evidence type="ECO:0000313" key="9">
    <source>
        <dbReference type="RefSeq" id="XP_034099986.1"/>
    </source>
</evidence>
<dbReference type="PROSITE" id="PS50809">
    <property type="entry name" value="DM_2"/>
    <property type="match status" value="1"/>
</dbReference>
<gene>
    <name evidence="9" type="primary">LOC117565126</name>
</gene>
<proteinExistence type="predicted"/>
<dbReference type="Gene3D" id="4.10.1040.10">
    <property type="entry name" value="DM DNA-binding domain"/>
    <property type="match status" value="1"/>
</dbReference>
<dbReference type="SUPFAM" id="SSF82927">
    <property type="entry name" value="Cysteine-rich DNA binding domain, (DM domain)"/>
    <property type="match status" value="1"/>
</dbReference>
<evidence type="ECO:0000256" key="5">
    <source>
        <dbReference type="PROSITE-ProRule" id="PRU00070"/>
    </source>
</evidence>
<dbReference type="GO" id="GO:0007548">
    <property type="term" value="P:sex differentiation"/>
    <property type="evidence" value="ECO:0007669"/>
    <property type="project" value="TreeGrafter"/>
</dbReference>
<name>A0A6P8W8M4_DROAB</name>
<feature type="region of interest" description="Disordered" evidence="6">
    <location>
        <begin position="70"/>
        <end position="107"/>
    </location>
</feature>
<dbReference type="Pfam" id="PF00751">
    <property type="entry name" value="DM"/>
    <property type="match status" value="1"/>
</dbReference>
<evidence type="ECO:0000256" key="1">
    <source>
        <dbReference type="ARBA" id="ARBA00022723"/>
    </source>
</evidence>
<dbReference type="RefSeq" id="XP_034099986.1">
    <property type="nucleotide sequence ID" value="XM_034244095.2"/>
</dbReference>
<feature type="domain" description="DM" evidence="7">
    <location>
        <begin position="15"/>
        <end position="62"/>
    </location>
</feature>
<dbReference type="InterPro" id="IPR001275">
    <property type="entry name" value="DM_DNA-bd"/>
</dbReference>
<evidence type="ECO:0000259" key="7">
    <source>
        <dbReference type="PROSITE" id="PS50809"/>
    </source>
</evidence>
<dbReference type="CTD" id="32291"/>
<evidence type="ECO:0000256" key="4">
    <source>
        <dbReference type="ARBA" id="ARBA00023242"/>
    </source>
</evidence>
<feature type="compositionally biased region" description="Low complexity" evidence="6">
    <location>
        <begin position="92"/>
        <end position="105"/>
    </location>
</feature>
<evidence type="ECO:0000313" key="8">
    <source>
        <dbReference type="Proteomes" id="UP000515160"/>
    </source>
</evidence>
<dbReference type="Proteomes" id="UP000515160">
    <property type="component" value="Chromosome X"/>
</dbReference>
<dbReference type="GO" id="GO:0000981">
    <property type="term" value="F:DNA-binding transcription factor activity, RNA polymerase II-specific"/>
    <property type="evidence" value="ECO:0007669"/>
    <property type="project" value="TreeGrafter"/>
</dbReference>
<comment type="subcellular location">
    <subcellularLocation>
        <location evidence="5">Nucleus</location>
    </subcellularLocation>
</comment>
<dbReference type="PANTHER" id="PTHR12322:SF53">
    <property type="entry name" value="DOUBLESEX-MAB RELATED 11E"/>
    <property type="match status" value="1"/>
</dbReference>
<dbReference type="GO" id="GO:0005634">
    <property type="term" value="C:nucleus"/>
    <property type="evidence" value="ECO:0007669"/>
    <property type="project" value="UniProtKB-SubCell"/>
</dbReference>
<keyword evidence="4 5" id="KW-0539">Nucleus</keyword>
<dbReference type="InterPro" id="IPR036407">
    <property type="entry name" value="DM_DNA-bd_sf"/>
</dbReference>
<evidence type="ECO:0000256" key="2">
    <source>
        <dbReference type="ARBA" id="ARBA00022833"/>
    </source>
</evidence>
<accession>A0A6P8W8M4</accession>
<feature type="DNA-binding region" description="DM" evidence="5">
    <location>
        <begin position="15"/>
        <end position="62"/>
    </location>
</feature>
<protein>
    <submittedName>
        <fullName evidence="9">Doublesex- and mab-3-related transcription factor 2</fullName>
    </submittedName>
</protein>
<organism evidence="8 9">
    <name type="scientific">Drosophila albomicans</name>
    <name type="common">Fruit fly</name>
    <dbReference type="NCBI Taxonomy" id="7291"/>
    <lineage>
        <taxon>Eukaryota</taxon>
        <taxon>Metazoa</taxon>
        <taxon>Ecdysozoa</taxon>
        <taxon>Arthropoda</taxon>
        <taxon>Hexapoda</taxon>
        <taxon>Insecta</taxon>
        <taxon>Pterygota</taxon>
        <taxon>Neoptera</taxon>
        <taxon>Endopterygota</taxon>
        <taxon>Diptera</taxon>
        <taxon>Brachycera</taxon>
        <taxon>Muscomorpha</taxon>
        <taxon>Ephydroidea</taxon>
        <taxon>Drosophilidae</taxon>
        <taxon>Drosophila</taxon>
    </lineage>
</organism>
<keyword evidence="2 5" id="KW-0862">Zinc</keyword>
<dbReference type="AlphaFoldDB" id="A0A6P8W8M4"/>
<evidence type="ECO:0000256" key="3">
    <source>
        <dbReference type="ARBA" id="ARBA00023125"/>
    </source>
</evidence>
<keyword evidence="3 5" id="KW-0238">DNA-binding</keyword>
<dbReference type="GO" id="GO:0000978">
    <property type="term" value="F:RNA polymerase II cis-regulatory region sequence-specific DNA binding"/>
    <property type="evidence" value="ECO:0007669"/>
    <property type="project" value="TreeGrafter"/>
</dbReference>
<sequence length="266" mass="29389">MPVSKERRLLRTPKCARCRNHGVISCVKGHKKLCRWRECCCPNCQLVVDRQRVMAAQVALRRQQTMEALELRTSHSSTPEPNSDEELLCPTSQSQSQSQSSGNSSMAATRQALLAQKRIYKQRLRNLQQSTLHITAAMEEYKQRFPTFNSPLLERMRKRRAFADPELNYAMDTTLLGSTAACAASATPLATPTAVLGNAFYDLLGNAAAVAAAAAVAQQQHHQQQQQAAYQSMPLFTHTPTITTPSSTAKKPKLSFSIESIIGIST</sequence>